<evidence type="ECO:0000256" key="5">
    <source>
        <dbReference type="ARBA" id="ARBA00023157"/>
    </source>
</evidence>
<feature type="compositionally biased region" description="Low complexity" evidence="8">
    <location>
        <begin position="141"/>
        <end position="159"/>
    </location>
</feature>
<comment type="subcellular location">
    <subcellularLocation>
        <location evidence="1">Cell membrane</location>
        <topology evidence="1">Lipid-anchor</topology>
        <topology evidence="1">GPI-anchor</topology>
    </subcellularLocation>
</comment>
<protein>
    <submittedName>
        <fullName evidence="13">Protein YLS3</fullName>
    </submittedName>
</protein>
<feature type="region of interest" description="Disordered" evidence="8">
    <location>
        <begin position="141"/>
        <end position="164"/>
    </location>
</feature>
<dbReference type="PANTHER" id="PTHR33044">
    <property type="entry name" value="BIFUNCTIONAL INHIBITOR/LIPID-TRANSFER PROTEIN/SEED STORAGE 2S ALBUMIN SUPERFAMILY PROTEIN-RELATED"/>
    <property type="match status" value="1"/>
</dbReference>
<dbReference type="GO" id="GO:0098552">
    <property type="term" value="C:side of membrane"/>
    <property type="evidence" value="ECO:0007669"/>
    <property type="project" value="UniProtKB-KW"/>
</dbReference>
<dbReference type="OMA" id="NIECICI"/>
<sequence length="192" mass="20014">MASRGSYHATLGVWYVLVLMMVGSVRPDVAQDRSECANQLIGLSTCLPYVGGEAKAPTLDCCTGLKQILDKSKKCLCILVKDRNDPDLGLKINATLALSLPTTCHAPANVSDCPALLHLAPNSPEAQVFEQFAKGAGSTVASAGGNSSSSSTATGSSAKEASDGGRGKRWMAVEMVGGVFFFCLSSFFIVGF</sequence>
<keyword evidence="4 10" id="KW-0732">Signal</keyword>
<keyword evidence="7" id="KW-0449">Lipoprotein</keyword>
<dbReference type="SUPFAM" id="SSF47699">
    <property type="entry name" value="Bifunctional inhibitor/lipid-transfer protein/seed storage 2S albumin"/>
    <property type="match status" value="1"/>
</dbReference>
<organism evidence="12 13">
    <name type="scientific">Nelumbo nucifera</name>
    <name type="common">Sacred lotus</name>
    <dbReference type="NCBI Taxonomy" id="4432"/>
    <lineage>
        <taxon>Eukaryota</taxon>
        <taxon>Viridiplantae</taxon>
        <taxon>Streptophyta</taxon>
        <taxon>Embryophyta</taxon>
        <taxon>Tracheophyta</taxon>
        <taxon>Spermatophyta</taxon>
        <taxon>Magnoliopsida</taxon>
        <taxon>Proteales</taxon>
        <taxon>Nelumbonaceae</taxon>
        <taxon>Nelumbo</taxon>
    </lineage>
</organism>
<dbReference type="InterPro" id="IPR043325">
    <property type="entry name" value="LTSS"/>
</dbReference>
<evidence type="ECO:0000256" key="7">
    <source>
        <dbReference type="ARBA" id="ARBA00023288"/>
    </source>
</evidence>
<keyword evidence="6" id="KW-0325">Glycoprotein</keyword>
<dbReference type="Proteomes" id="UP000189703">
    <property type="component" value="Unplaced"/>
</dbReference>
<dbReference type="GeneID" id="104597620"/>
<evidence type="ECO:0000256" key="9">
    <source>
        <dbReference type="SAM" id="Phobius"/>
    </source>
</evidence>
<dbReference type="InParanoid" id="A0A1U7ZTB4"/>
<feature type="chain" id="PRO_5010559720" evidence="10">
    <location>
        <begin position="28"/>
        <end position="192"/>
    </location>
</feature>
<dbReference type="SMART" id="SM00499">
    <property type="entry name" value="AAI"/>
    <property type="match status" value="1"/>
</dbReference>
<keyword evidence="9" id="KW-1133">Transmembrane helix</keyword>
<dbReference type="OrthoDB" id="1938537at2759"/>
<reference evidence="13" key="1">
    <citation type="submission" date="2025-08" db="UniProtKB">
        <authorList>
            <consortium name="RefSeq"/>
        </authorList>
    </citation>
    <scope>IDENTIFICATION</scope>
</reference>
<evidence type="ECO:0000256" key="6">
    <source>
        <dbReference type="ARBA" id="ARBA00023180"/>
    </source>
</evidence>
<comment type="similarity">
    <text evidence="2">Belongs to the plant LTP family.</text>
</comment>
<gene>
    <name evidence="13" type="primary">LOC104597620</name>
</gene>
<evidence type="ECO:0000259" key="11">
    <source>
        <dbReference type="SMART" id="SM00499"/>
    </source>
</evidence>
<feature type="domain" description="Bifunctional inhibitor/plant lipid transfer protein/seed storage helical" evidence="11">
    <location>
        <begin position="36"/>
        <end position="113"/>
    </location>
</feature>
<dbReference type="GO" id="GO:0005886">
    <property type="term" value="C:plasma membrane"/>
    <property type="evidence" value="ECO:0007669"/>
    <property type="project" value="UniProtKB-SubCell"/>
</dbReference>
<dbReference type="RefSeq" id="XP_010257571.1">
    <property type="nucleotide sequence ID" value="XM_010259269.2"/>
</dbReference>
<dbReference type="InterPro" id="IPR016140">
    <property type="entry name" value="Bifunc_inhib/LTP/seed_store"/>
</dbReference>
<evidence type="ECO:0000256" key="1">
    <source>
        <dbReference type="ARBA" id="ARBA00004609"/>
    </source>
</evidence>
<dbReference type="Pfam" id="PF14368">
    <property type="entry name" value="LTP_2"/>
    <property type="match status" value="1"/>
</dbReference>
<dbReference type="AlphaFoldDB" id="A0A1U7ZTB4"/>
<keyword evidence="9" id="KW-0472">Membrane</keyword>
<dbReference type="STRING" id="4432.A0A1U7ZTB4"/>
<evidence type="ECO:0000256" key="8">
    <source>
        <dbReference type="SAM" id="MobiDB-lite"/>
    </source>
</evidence>
<evidence type="ECO:0000313" key="13">
    <source>
        <dbReference type="RefSeq" id="XP_010257571.1"/>
    </source>
</evidence>
<dbReference type="eggNOG" id="ENOG502RZD2">
    <property type="taxonomic scope" value="Eukaryota"/>
</dbReference>
<dbReference type="CDD" id="cd00010">
    <property type="entry name" value="AAI_LTSS"/>
    <property type="match status" value="1"/>
</dbReference>
<keyword evidence="9" id="KW-0812">Transmembrane</keyword>
<dbReference type="FunCoup" id="A0A1U7ZTB4">
    <property type="interactions" value="463"/>
</dbReference>
<dbReference type="KEGG" id="nnu:104597620"/>
<keyword evidence="12" id="KW-1185">Reference proteome</keyword>
<dbReference type="Gene3D" id="1.10.110.10">
    <property type="entry name" value="Plant lipid-transfer and hydrophobic proteins"/>
    <property type="match status" value="1"/>
</dbReference>
<feature type="signal peptide" evidence="10">
    <location>
        <begin position="1"/>
        <end position="27"/>
    </location>
</feature>
<feature type="transmembrane region" description="Helical" evidence="9">
    <location>
        <begin position="170"/>
        <end position="190"/>
    </location>
</feature>
<dbReference type="FunFam" id="1.10.110.10:FF:000001">
    <property type="entry name" value="Bifunctional inhibitor/lipid-transfer protein/seed storage 2S albumin superfamily protein"/>
    <property type="match status" value="1"/>
</dbReference>
<keyword evidence="3" id="KW-0336">GPI-anchor</keyword>
<accession>A0A1U7ZTB4</accession>
<name>A0A1U7ZTB4_NELNU</name>
<evidence type="ECO:0000256" key="2">
    <source>
        <dbReference type="ARBA" id="ARBA00009748"/>
    </source>
</evidence>
<evidence type="ECO:0000313" key="12">
    <source>
        <dbReference type="Proteomes" id="UP000189703"/>
    </source>
</evidence>
<keyword evidence="5" id="KW-1015">Disulfide bond</keyword>
<evidence type="ECO:0000256" key="10">
    <source>
        <dbReference type="SAM" id="SignalP"/>
    </source>
</evidence>
<evidence type="ECO:0000256" key="4">
    <source>
        <dbReference type="ARBA" id="ARBA00022729"/>
    </source>
</evidence>
<dbReference type="InterPro" id="IPR036312">
    <property type="entry name" value="Bifun_inhib/LTP/seed_sf"/>
</dbReference>
<evidence type="ECO:0000256" key="3">
    <source>
        <dbReference type="ARBA" id="ARBA00022622"/>
    </source>
</evidence>
<proteinExistence type="inferred from homology"/>